<evidence type="ECO:0000259" key="1">
    <source>
        <dbReference type="Pfam" id="PF24697"/>
    </source>
</evidence>
<dbReference type="AlphaFoldDB" id="A0A0K1ZSH6"/>
<dbReference type="InterPro" id="IPR056078">
    <property type="entry name" value="DUF7661"/>
</dbReference>
<sequence length="73" mass="8273">MQHTFNVFGRVMTIVRTGDGWTCCWLGPEGKRRPAEISIPPDVTHAELGQYLYDIYHEDATPRNGDVLEIVAK</sequence>
<evidence type="ECO:0000313" key="2">
    <source>
        <dbReference type="EMBL" id="CUV47923.1"/>
    </source>
</evidence>
<proteinExistence type="predicted"/>
<protein>
    <recommendedName>
        <fullName evidence="1">DUF7661 domain-containing protein</fullName>
    </recommendedName>
</protein>
<feature type="domain" description="DUF7661" evidence="1">
    <location>
        <begin position="3"/>
        <end position="70"/>
    </location>
</feature>
<gene>
    <name evidence="2" type="ORF">TO10_v1_1240016</name>
</gene>
<name>A0A0K1ZSH6_RALSL</name>
<accession>A0A0K1ZSH6</accession>
<organism evidence="2">
    <name type="scientific">Ralstonia solanacearum</name>
    <name type="common">Pseudomonas solanacearum</name>
    <dbReference type="NCBI Taxonomy" id="305"/>
    <lineage>
        <taxon>Bacteria</taxon>
        <taxon>Pseudomonadati</taxon>
        <taxon>Pseudomonadota</taxon>
        <taxon>Betaproteobacteria</taxon>
        <taxon>Burkholderiales</taxon>
        <taxon>Burkholderiaceae</taxon>
        <taxon>Ralstonia</taxon>
        <taxon>Ralstonia solanacearum species complex</taxon>
    </lineage>
</organism>
<dbReference type="Pfam" id="PF24697">
    <property type="entry name" value="DUF7661"/>
    <property type="match status" value="1"/>
</dbReference>
<reference evidence="2" key="1">
    <citation type="submission" date="2015-10" db="EMBL/GenBank/DDBJ databases">
        <authorList>
            <person name="Gilbert D.G."/>
        </authorList>
    </citation>
    <scope>NUCLEOTIDE SEQUENCE</scope>
    <source>
        <strain evidence="2">Phyl III-seqv23</strain>
    </source>
</reference>
<dbReference type="EMBL" id="LN899827">
    <property type="protein sequence ID" value="CUV47923.1"/>
    <property type="molecule type" value="Genomic_DNA"/>
</dbReference>
<dbReference type="PATRIC" id="fig|305.92.peg.4654"/>